<dbReference type="InterPro" id="IPR001365">
    <property type="entry name" value="A_deaminase_dom"/>
</dbReference>
<dbReference type="GO" id="GO:0046872">
    <property type="term" value="F:metal ion binding"/>
    <property type="evidence" value="ECO:0007669"/>
    <property type="project" value="UniProtKB-KW"/>
</dbReference>
<dbReference type="InterPro" id="IPR032466">
    <property type="entry name" value="Metal_Hydrolase"/>
</dbReference>
<name>A0A1C4XD51_9ACTN</name>
<keyword evidence="3" id="KW-0479">Metal-binding</keyword>
<dbReference type="PANTHER" id="PTHR43114:SF6">
    <property type="entry name" value="ADENINE DEAMINASE"/>
    <property type="match status" value="1"/>
</dbReference>
<evidence type="ECO:0000256" key="3">
    <source>
        <dbReference type="ARBA" id="ARBA00022723"/>
    </source>
</evidence>
<organism evidence="7 8">
    <name type="scientific">Micromonospora haikouensis</name>
    <dbReference type="NCBI Taxonomy" id="686309"/>
    <lineage>
        <taxon>Bacteria</taxon>
        <taxon>Bacillati</taxon>
        <taxon>Actinomycetota</taxon>
        <taxon>Actinomycetes</taxon>
        <taxon>Micromonosporales</taxon>
        <taxon>Micromonosporaceae</taxon>
        <taxon>Micromonospora</taxon>
    </lineage>
</organism>
<evidence type="ECO:0000313" key="7">
    <source>
        <dbReference type="EMBL" id="SCF06463.1"/>
    </source>
</evidence>
<dbReference type="InterPro" id="IPR006330">
    <property type="entry name" value="Ado/ade_deaminase"/>
</dbReference>
<dbReference type="Gene3D" id="3.20.20.140">
    <property type="entry name" value="Metal-dependent hydrolases"/>
    <property type="match status" value="1"/>
</dbReference>
<dbReference type="Pfam" id="PF00962">
    <property type="entry name" value="A_deaminase"/>
    <property type="match status" value="1"/>
</dbReference>
<protein>
    <submittedName>
        <fullName evidence="7">Adenosine deaminase</fullName>
    </submittedName>
</protein>
<sequence length="330" mass="35394">MVEGSALSPSNTLPMMELHVHLEGTVRPATLLEVARNNDIRLPADTVDGLAPLYRFTSLKDFITTWITTTNCLRTADDFRRITVDYIGQVAEQGGVYVEAIFSPAERAQRGVDWHEMFTGYCEGVAEAEDRFGVTVRLTPEFYRGIDVSLAEECARIATAYADRGVVGLGVGGRPAAAPLAGYDRALKFAADAGLTFLPHAGENDDAESVREVLPYGPRRIRHGIGAWRDPDLLAEVVERGIVLDVCPTSNLRTGAVPELAAHPLPRLLAAGARCTVGTDDPAMFNTDLRREHDLAAGLGLSAAAAWSAGLAGAACAEPVRSRLADLVRS</sequence>
<dbReference type="PANTHER" id="PTHR43114">
    <property type="entry name" value="ADENINE DEAMINASE"/>
    <property type="match status" value="1"/>
</dbReference>
<evidence type="ECO:0000313" key="8">
    <source>
        <dbReference type="Proteomes" id="UP000199375"/>
    </source>
</evidence>
<keyword evidence="4" id="KW-0378">Hydrolase</keyword>
<reference evidence="7 8" key="1">
    <citation type="submission" date="2016-06" db="EMBL/GenBank/DDBJ databases">
        <authorList>
            <person name="Kjaerup R.B."/>
            <person name="Dalgaard T.S."/>
            <person name="Juul-Madsen H.R."/>
        </authorList>
    </citation>
    <scope>NUCLEOTIDE SEQUENCE [LARGE SCALE GENOMIC DNA]</scope>
    <source>
        <strain evidence="7 8">DSM 45626</strain>
    </source>
</reference>
<dbReference type="NCBIfam" id="TIGR01430">
    <property type="entry name" value="aden_deam"/>
    <property type="match status" value="1"/>
</dbReference>
<evidence type="ECO:0000256" key="1">
    <source>
        <dbReference type="ARBA" id="ARBA00001947"/>
    </source>
</evidence>
<dbReference type="SUPFAM" id="SSF51556">
    <property type="entry name" value="Metallo-dependent hydrolases"/>
    <property type="match status" value="1"/>
</dbReference>
<keyword evidence="5" id="KW-0862">Zinc</keyword>
<evidence type="ECO:0000256" key="4">
    <source>
        <dbReference type="ARBA" id="ARBA00022801"/>
    </source>
</evidence>
<accession>A0A1C4XD51</accession>
<proteinExistence type="inferred from homology"/>
<gene>
    <name evidence="7" type="ORF">GA0070558_12448</name>
</gene>
<evidence type="ECO:0000259" key="6">
    <source>
        <dbReference type="Pfam" id="PF00962"/>
    </source>
</evidence>
<dbReference type="Proteomes" id="UP000199375">
    <property type="component" value="Unassembled WGS sequence"/>
</dbReference>
<comment type="cofactor">
    <cofactor evidence="1">
        <name>Zn(2+)</name>
        <dbReference type="ChEBI" id="CHEBI:29105"/>
    </cofactor>
</comment>
<feature type="domain" description="Adenosine deaminase" evidence="6">
    <location>
        <begin position="14"/>
        <end position="328"/>
    </location>
</feature>
<dbReference type="EMBL" id="FMCW01000024">
    <property type="protein sequence ID" value="SCF06463.1"/>
    <property type="molecule type" value="Genomic_DNA"/>
</dbReference>
<comment type="similarity">
    <text evidence="2">Belongs to the metallo-dependent hydrolases superfamily. Adenosine and AMP deaminases family.</text>
</comment>
<dbReference type="GO" id="GO:0016814">
    <property type="term" value="F:hydrolase activity, acting on carbon-nitrogen (but not peptide) bonds, in cyclic amidines"/>
    <property type="evidence" value="ECO:0007669"/>
    <property type="project" value="UniProtKB-ARBA"/>
</dbReference>
<dbReference type="AlphaFoldDB" id="A0A1C4XD51"/>
<dbReference type="RefSeq" id="WP_176734320.1">
    <property type="nucleotide sequence ID" value="NZ_FMCW01000024.1"/>
</dbReference>
<dbReference type="GO" id="GO:0019239">
    <property type="term" value="F:deaminase activity"/>
    <property type="evidence" value="ECO:0007669"/>
    <property type="project" value="InterPro"/>
</dbReference>
<evidence type="ECO:0000256" key="2">
    <source>
        <dbReference type="ARBA" id="ARBA00006676"/>
    </source>
</evidence>
<evidence type="ECO:0000256" key="5">
    <source>
        <dbReference type="ARBA" id="ARBA00022833"/>
    </source>
</evidence>